<dbReference type="AlphaFoldDB" id="A0A7W4Z4T0"/>
<evidence type="ECO:0000256" key="4">
    <source>
        <dbReference type="ARBA" id="ARBA00014035"/>
    </source>
</evidence>
<dbReference type="GO" id="GO:0030288">
    <property type="term" value="C:outer membrane-bounded periplasmic space"/>
    <property type="evidence" value="ECO:0007669"/>
    <property type="project" value="TreeGrafter"/>
</dbReference>
<evidence type="ECO:0000256" key="2">
    <source>
        <dbReference type="ARBA" id="ARBA00007615"/>
    </source>
</evidence>
<comment type="similarity">
    <text evidence="2">Belongs to the LolA family.</text>
</comment>
<dbReference type="CDD" id="cd16325">
    <property type="entry name" value="LolA"/>
    <property type="match status" value="1"/>
</dbReference>
<dbReference type="InterPro" id="IPR004564">
    <property type="entry name" value="OM_lipoprot_carrier_LolA-like"/>
</dbReference>
<comment type="subcellular location">
    <subcellularLocation>
        <location evidence="1">Periplasm</location>
    </subcellularLocation>
</comment>
<feature type="signal peptide" evidence="10">
    <location>
        <begin position="1"/>
        <end position="24"/>
    </location>
</feature>
<dbReference type="GO" id="GO:0042953">
    <property type="term" value="P:lipoprotein transport"/>
    <property type="evidence" value="ECO:0007669"/>
    <property type="project" value="InterPro"/>
</dbReference>
<dbReference type="GO" id="GO:0044874">
    <property type="term" value="P:lipoprotein localization to outer membrane"/>
    <property type="evidence" value="ECO:0007669"/>
    <property type="project" value="TreeGrafter"/>
</dbReference>
<evidence type="ECO:0000313" key="11">
    <source>
        <dbReference type="EMBL" id="MBB3046397.1"/>
    </source>
</evidence>
<dbReference type="InterPro" id="IPR029046">
    <property type="entry name" value="LolA/LolB/LppX"/>
</dbReference>
<evidence type="ECO:0000256" key="8">
    <source>
        <dbReference type="ARBA" id="ARBA00022927"/>
    </source>
</evidence>
<keyword evidence="7" id="KW-0574">Periplasm</keyword>
<gene>
    <name evidence="11" type="ORF">FHR99_000633</name>
</gene>
<name>A0A7W4Z4T0_9GAMM</name>
<dbReference type="Proteomes" id="UP000537130">
    <property type="component" value="Unassembled WGS sequence"/>
</dbReference>
<evidence type="ECO:0000256" key="9">
    <source>
        <dbReference type="ARBA" id="ARBA00023186"/>
    </source>
</evidence>
<keyword evidence="12" id="KW-1185">Reference proteome</keyword>
<evidence type="ECO:0000256" key="10">
    <source>
        <dbReference type="SAM" id="SignalP"/>
    </source>
</evidence>
<protein>
    <recommendedName>
        <fullName evidence="4">Outer-membrane lipoprotein carrier protein</fullName>
    </recommendedName>
</protein>
<comment type="caution">
    <text evidence="11">The sequence shown here is derived from an EMBL/GenBank/DDBJ whole genome shotgun (WGS) entry which is preliminary data.</text>
</comment>
<feature type="chain" id="PRO_5031495198" description="Outer-membrane lipoprotein carrier protein" evidence="10">
    <location>
        <begin position="25"/>
        <end position="205"/>
    </location>
</feature>
<dbReference type="Pfam" id="PF03548">
    <property type="entry name" value="LolA"/>
    <property type="match status" value="1"/>
</dbReference>
<keyword evidence="8" id="KW-0653">Protein transport</keyword>
<evidence type="ECO:0000256" key="3">
    <source>
        <dbReference type="ARBA" id="ARBA00011245"/>
    </source>
</evidence>
<evidence type="ECO:0000256" key="1">
    <source>
        <dbReference type="ARBA" id="ARBA00004418"/>
    </source>
</evidence>
<evidence type="ECO:0000256" key="7">
    <source>
        <dbReference type="ARBA" id="ARBA00022764"/>
    </source>
</evidence>
<accession>A0A7W4Z4T0</accession>
<dbReference type="EMBL" id="JACHWY010000001">
    <property type="protein sequence ID" value="MBB3046397.1"/>
    <property type="molecule type" value="Genomic_DNA"/>
</dbReference>
<keyword evidence="6 10" id="KW-0732">Signal</keyword>
<dbReference type="InterPro" id="IPR018323">
    <property type="entry name" value="OM_lipoprot_carrier_LolA_Pbac"/>
</dbReference>
<dbReference type="PANTHER" id="PTHR35869">
    <property type="entry name" value="OUTER-MEMBRANE LIPOPROTEIN CARRIER PROTEIN"/>
    <property type="match status" value="1"/>
</dbReference>
<dbReference type="SUPFAM" id="SSF89392">
    <property type="entry name" value="Prokaryotic lipoproteins and lipoprotein localization factors"/>
    <property type="match status" value="1"/>
</dbReference>
<evidence type="ECO:0000256" key="6">
    <source>
        <dbReference type="ARBA" id="ARBA00022729"/>
    </source>
</evidence>
<keyword evidence="5" id="KW-0813">Transport</keyword>
<organism evidence="11 12">
    <name type="scientific">Litorivivens lipolytica</name>
    <dbReference type="NCBI Taxonomy" id="1524264"/>
    <lineage>
        <taxon>Bacteria</taxon>
        <taxon>Pseudomonadati</taxon>
        <taxon>Pseudomonadota</taxon>
        <taxon>Gammaproteobacteria</taxon>
        <taxon>Litorivivens</taxon>
    </lineage>
</organism>
<comment type="subunit">
    <text evidence="3">Monomer.</text>
</comment>
<keyword evidence="9" id="KW-0143">Chaperone</keyword>
<evidence type="ECO:0000256" key="5">
    <source>
        <dbReference type="ARBA" id="ARBA00022448"/>
    </source>
</evidence>
<dbReference type="Gene3D" id="2.50.20.10">
    <property type="entry name" value="Lipoprotein localisation LolA/LolB/LppX"/>
    <property type="match status" value="1"/>
</dbReference>
<dbReference type="PANTHER" id="PTHR35869:SF1">
    <property type="entry name" value="OUTER-MEMBRANE LIPOPROTEIN CARRIER PROTEIN"/>
    <property type="match status" value="1"/>
</dbReference>
<keyword evidence="11" id="KW-0449">Lipoprotein</keyword>
<evidence type="ECO:0000313" key="12">
    <source>
        <dbReference type="Proteomes" id="UP000537130"/>
    </source>
</evidence>
<sequence>MIVMPSKTKAFICAIALLSLAALAQAGSGGAEQLAGYLQSVQNLKAGFTQTVRDDRGEILEESRGSMTFKRPDKLRWEVAEPYRYQVITDGETLWRYDPDFEELVTEPFDRVSQTPIMILAASAEELTADYEVRLVAGTEVQRFSLKPRQANADFSELELNFKGEVLQSMLLRDKLGQTTLIELTDPRINAPTLPAELFVFRQNS</sequence>
<proteinExistence type="inferred from homology"/>
<dbReference type="NCBIfam" id="TIGR00547">
    <property type="entry name" value="lolA"/>
    <property type="match status" value="1"/>
</dbReference>
<reference evidence="11 12" key="1">
    <citation type="submission" date="2020-08" db="EMBL/GenBank/DDBJ databases">
        <title>Genomic Encyclopedia of Type Strains, Phase III (KMG-III): the genomes of soil and plant-associated and newly described type strains.</title>
        <authorList>
            <person name="Whitman W."/>
        </authorList>
    </citation>
    <scope>NUCLEOTIDE SEQUENCE [LARGE SCALE GENOMIC DNA]</scope>
    <source>
        <strain evidence="11 12">CECT 8654</strain>
    </source>
</reference>